<evidence type="ECO:0000256" key="1">
    <source>
        <dbReference type="SAM" id="SignalP"/>
    </source>
</evidence>
<feature type="signal peptide" evidence="1">
    <location>
        <begin position="1"/>
        <end position="21"/>
    </location>
</feature>
<evidence type="ECO:0000313" key="5">
    <source>
        <dbReference type="Proteomes" id="UP000472839"/>
    </source>
</evidence>
<dbReference type="AlphaFoldDB" id="A0A6L4WVZ9"/>
<keyword evidence="1" id="KW-0732">Signal</keyword>
<accession>A0A6L4WVZ9</accession>
<comment type="caution">
    <text evidence="2">The sequence shown here is derived from an EMBL/GenBank/DDBJ whole genome shotgun (WGS) entry which is preliminary data.</text>
</comment>
<evidence type="ECO:0000313" key="3">
    <source>
        <dbReference type="EMBL" id="KAB7892358.1"/>
    </source>
</evidence>
<dbReference type="EMBL" id="WFKK01000004">
    <property type="protein sequence ID" value="KAB7890659.1"/>
    <property type="molecule type" value="Genomic_DNA"/>
</dbReference>
<gene>
    <name evidence="3" type="ORF">GBG18_02715</name>
    <name evidence="2" type="ORF">GBG19_02665</name>
</gene>
<proteinExistence type="predicted"/>
<evidence type="ECO:0000313" key="4">
    <source>
        <dbReference type="Proteomes" id="UP000461010"/>
    </source>
</evidence>
<dbReference type="Proteomes" id="UP000461010">
    <property type="component" value="Unassembled WGS sequence"/>
</dbReference>
<feature type="chain" id="PRO_5026689824" evidence="1">
    <location>
        <begin position="22"/>
        <end position="88"/>
    </location>
</feature>
<sequence>MKKITLLILIKLFLFTSFVNSKSLETPIINLNPEIIEEKYTLTDKYEEPLALPDENVKKEDSSLNLDANVNKEKREIDSLKIDIGKKF</sequence>
<reference evidence="4 5" key="1">
    <citation type="submission" date="2019-10" db="EMBL/GenBank/DDBJ databases">
        <title>Poseidonibacter ostreae sp. nov., isolated from the gut of the Ostrea denselamellosa.</title>
        <authorList>
            <person name="Choi A."/>
        </authorList>
    </citation>
    <scope>NUCLEOTIDE SEQUENCE [LARGE SCALE GENOMIC DNA]</scope>
    <source>
        <strain evidence="2 5">SJOD-M-33</strain>
        <strain evidence="3 4">SJOD-M-5</strain>
    </source>
</reference>
<evidence type="ECO:0000313" key="2">
    <source>
        <dbReference type="EMBL" id="KAB7890659.1"/>
    </source>
</evidence>
<dbReference type="EMBL" id="WFKJ01000005">
    <property type="protein sequence ID" value="KAB7892358.1"/>
    <property type="molecule type" value="Genomic_DNA"/>
</dbReference>
<dbReference type="Proteomes" id="UP000472839">
    <property type="component" value="Unassembled WGS sequence"/>
</dbReference>
<protein>
    <submittedName>
        <fullName evidence="2">Uncharacterized protein</fullName>
    </submittedName>
</protein>
<name>A0A6L4WVZ9_9BACT</name>
<keyword evidence="4" id="KW-1185">Reference proteome</keyword>
<organism evidence="2 5">
    <name type="scientific">Poseidonibacter ostreae</name>
    <dbReference type="NCBI Taxonomy" id="2654171"/>
    <lineage>
        <taxon>Bacteria</taxon>
        <taxon>Pseudomonadati</taxon>
        <taxon>Campylobacterota</taxon>
        <taxon>Epsilonproteobacteria</taxon>
        <taxon>Campylobacterales</taxon>
        <taxon>Arcobacteraceae</taxon>
        <taxon>Poseidonibacter</taxon>
    </lineage>
</organism>
<dbReference type="RefSeq" id="WP_152188172.1">
    <property type="nucleotide sequence ID" value="NZ_WFKI01000003.1"/>
</dbReference>